<reference evidence="1 2" key="1">
    <citation type="submission" date="2006-02" db="EMBL/GenBank/DDBJ databases">
        <authorList>
            <person name="Waterbury J."/>
            <person name="Ferriera S."/>
            <person name="Johnson J."/>
            <person name="Kravitz S."/>
            <person name="Halpern A."/>
            <person name="Remington K."/>
            <person name="Beeson K."/>
            <person name="Tran B."/>
            <person name="Rogers Y.-H."/>
            <person name="Friedman R."/>
            <person name="Venter J.C."/>
        </authorList>
    </citation>
    <scope>NUCLEOTIDE SEQUENCE [LARGE SCALE GENOMIC DNA]</scope>
    <source>
        <strain evidence="1 2">Nb-231</strain>
    </source>
</reference>
<sequence>MPTLNPDEGVWARVKQEVGKQIVLSKNDLLERTKAALEKFAAMPQAVIAIFGQPYFRSAAETE</sequence>
<proteinExistence type="predicted"/>
<evidence type="ECO:0008006" key="3">
    <source>
        <dbReference type="Google" id="ProtNLM"/>
    </source>
</evidence>
<dbReference type="Proteomes" id="UP000003374">
    <property type="component" value="Unassembled WGS sequence"/>
</dbReference>
<dbReference type="HOGENOM" id="CLU_2881296_0_0_6"/>
<evidence type="ECO:0000313" key="2">
    <source>
        <dbReference type="Proteomes" id="UP000003374"/>
    </source>
</evidence>
<accession>A4BQC7</accession>
<comment type="caution">
    <text evidence="1">The sequence shown here is derived from an EMBL/GenBank/DDBJ whole genome shotgun (WGS) entry which is preliminary data.</text>
</comment>
<protein>
    <recommendedName>
        <fullName evidence="3">Transposase</fullName>
    </recommendedName>
</protein>
<dbReference type="AlphaFoldDB" id="A4BQC7"/>
<gene>
    <name evidence="1" type="ORF">NB231_05215</name>
</gene>
<keyword evidence="2" id="KW-1185">Reference proteome</keyword>
<organism evidence="1 2">
    <name type="scientific">Nitrococcus mobilis Nb-231</name>
    <dbReference type="NCBI Taxonomy" id="314278"/>
    <lineage>
        <taxon>Bacteria</taxon>
        <taxon>Pseudomonadati</taxon>
        <taxon>Pseudomonadota</taxon>
        <taxon>Gammaproteobacteria</taxon>
        <taxon>Chromatiales</taxon>
        <taxon>Ectothiorhodospiraceae</taxon>
        <taxon>Nitrococcus</taxon>
    </lineage>
</organism>
<dbReference type="STRING" id="314278.NB231_05215"/>
<dbReference type="EMBL" id="AAOF01000004">
    <property type="protein sequence ID" value="EAR22282.1"/>
    <property type="molecule type" value="Genomic_DNA"/>
</dbReference>
<name>A4BQC7_9GAMM</name>
<evidence type="ECO:0000313" key="1">
    <source>
        <dbReference type="EMBL" id="EAR22282.1"/>
    </source>
</evidence>
<dbReference type="RefSeq" id="WP_005000310.1">
    <property type="nucleotide sequence ID" value="NZ_CH672427.1"/>
</dbReference>